<evidence type="ECO:0000313" key="3">
    <source>
        <dbReference type="Proteomes" id="UP000580250"/>
    </source>
</evidence>
<name>A0A6V7WLP2_MELEN</name>
<proteinExistence type="predicted"/>
<keyword evidence="1" id="KW-0812">Transmembrane</keyword>
<sequence>MECLQEEILVVRLVEKEKRKLVEVLQHQQPPLMKIIFLLLNCPFYFGHLVALKLKNWNYMGHQRA</sequence>
<organism evidence="2 3">
    <name type="scientific">Meloidogyne enterolobii</name>
    <name type="common">Root-knot nematode worm</name>
    <name type="synonym">Meloidogyne mayaguensis</name>
    <dbReference type="NCBI Taxonomy" id="390850"/>
    <lineage>
        <taxon>Eukaryota</taxon>
        <taxon>Metazoa</taxon>
        <taxon>Ecdysozoa</taxon>
        <taxon>Nematoda</taxon>
        <taxon>Chromadorea</taxon>
        <taxon>Rhabditida</taxon>
        <taxon>Tylenchina</taxon>
        <taxon>Tylenchomorpha</taxon>
        <taxon>Tylenchoidea</taxon>
        <taxon>Meloidogynidae</taxon>
        <taxon>Meloidogyninae</taxon>
        <taxon>Meloidogyne</taxon>
    </lineage>
</organism>
<dbReference type="AlphaFoldDB" id="A0A6V7WLP2"/>
<keyword evidence="1" id="KW-0472">Membrane</keyword>
<accession>A0A6V7WLP2</accession>
<feature type="transmembrane region" description="Helical" evidence="1">
    <location>
        <begin position="35"/>
        <end position="54"/>
    </location>
</feature>
<reference evidence="2 3" key="1">
    <citation type="submission" date="2020-08" db="EMBL/GenBank/DDBJ databases">
        <authorList>
            <person name="Koutsovoulos G."/>
            <person name="Danchin GJ E."/>
        </authorList>
    </citation>
    <scope>NUCLEOTIDE SEQUENCE [LARGE SCALE GENOMIC DNA]</scope>
</reference>
<dbReference type="Proteomes" id="UP000580250">
    <property type="component" value="Unassembled WGS sequence"/>
</dbReference>
<comment type="caution">
    <text evidence="2">The sequence shown here is derived from an EMBL/GenBank/DDBJ whole genome shotgun (WGS) entry which is preliminary data.</text>
</comment>
<dbReference type="EMBL" id="CAJEWN010000662">
    <property type="protein sequence ID" value="CAD2187938.1"/>
    <property type="molecule type" value="Genomic_DNA"/>
</dbReference>
<keyword evidence="1" id="KW-1133">Transmembrane helix</keyword>
<protein>
    <submittedName>
        <fullName evidence="2">Uncharacterized protein</fullName>
    </submittedName>
</protein>
<evidence type="ECO:0000256" key="1">
    <source>
        <dbReference type="SAM" id="Phobius"/>
    </source>
</evidence>
<evidence type="ECO:0000313" key="2">
    <source>
        <dbReference type="EMBL" id="CAD2187938.1"/>
    </source>
</evidence>
<gene>
    <name evidence="2" type="ORF">MENT_LOCUS40553</name>
</gene>